<protein>
    <submittedName>
        <fullName evidence="1">Uncharacterized protein</fullName>
    </submittedName>
</protein>
<feature type="non-terminal residue" evidence="1">
    <location>
        <position position="1"/>
    </location>
</feature>
<proteinExistence type="predicted"/>
<reference evidence="1 2" key="2">
    <citation type="journal article" date="2017" name="Front. Plant Sci.">
        <title>Gene Classification and Mining of Molecular Markers Useful in Red Clover (Trifolium pratense) Breeding.</title>
        <authorList>
            <person name="Istvanek J."/>
            <person name="Dluhosova J."/>
            <person name="Dluhos P."/>
            <person name="Patkova L."/>
            <person name="Nedelnik J."/>
            <person name="Repkova J."/>
        </authorList>
    </citation>
    <scope>NUCLEOTIDE SEQUENCE [LARGE SCALE GENOMIC DNA]</scope>
    <source>
        <strain evidence="2">cv. Tatra</strain>
        <tissue evidence="1">Young leaves</tissue>
    </source>
</reference>
<dbReference type="Proteomes" id="UP000236291">
    <property type="component" value="Unassembled WGS sequence"/>
</dbReference>
<name>A0A2K3KDU6_TRIPR</name>
<evidence type="ECO:0000313" key="1">
    <source>
        <dbReference type="EMBL" id="PNX64448.1"/>
    </source>
</evidence>
<dbReference type="EMBL" id="ASHM01166263">
    <property type="protein sequence ID" value="PNX64448.1"/>
    <property type="molecule type" value="Genomic_DNA"/>
</dbReference>
<feature type="non-terminal residue" evidence="1">
    <location>
        <position position="106"/>
    </location>
</feature>
<evidence type="ECO:0000313" key="2">
    <source>
        <dbReference type="Proteomes" id="UP000236291"/>
    </source>
</evidence>
<reference evidence="1 2" key="1">
    <citation type="journal article" date="2014" name="Am. J. Bot.">
        <title>Genome assembly and annotation for red clover (Trifolium pratense; Fabaceae).</title>
        <authorList>
            <person name="Istvanek J."/>
            <person name="Jaros M."/>
            <person name="Krenek A."/>
            <person name="Repkova J."/>
        </authorList>
    </citation>
    <scope>NUCLEOTIDE SEQUENCE [LARGE SCALE GENOMIC DNA]</scope>
    <source>
        <strain evidence="2">cv. Tatra</strain>
        <tissue evidence="1">Young leaves</tissue>
    </source>
</reference>
<comment type="caution">
    <text evidence="1">The sequence shown here is derived from an EMBL/GenBank/DDBJ whole genome shotgun (WGS) entry which is preliminary data.</text>
</comment>
<gene>
    <name evidence="1" type="ORF">L195_g062120</name>
</gene>
<organism evidence="1 2">
    <name type="scientific">Trifolium pratense</name>
    <name type="common">Red clover</name>
    <dbReference type="NCBI Taxonomy" id="57577"/>
    <lineage>
        <taxon>Eukaryota</taxon>
        <taxon>Viridiplantae</taxon>
        <taxon>Streptophyta</taxon>
        <taxon>Embryophyta</taxon>
        <taxon>Tracheophyta</taxon>
        <taxon>Spermatophyta</taxon>
        <taxon>Magnoliopsida</taxon>
        <taxon>eudicotyledons</taxon>
        <taxon>Gunneridae</taxon>
        <taxon>Pentapetalae</taxon>
        <taxon>rosids</taxon>
        <taxon>fabids</taxon>
        <taxon>Fabales</taxon>
        <taxon>Fabaceae</taxon>
        <taxon>Papilionoideae</taxon>
        <taxon>50 kb inversion clade</taxon>
        <taxon>NPAAA clade</taxon>
        <taxon>Hologalegina</taxon>
        <taxon>IRL clade</taxon>
        <taxon>Trifolieae</taxon>
        <taxon>Trifolium</taxon>
    </lineage>
</organism>
<sequence>CAPCPSEADVVLITNPAPESPQHFTIPYISPKSSSDPFGNLSNQLYDDLLRLSEIKNRFLVCPSDVDNEVSTIKTKICNDLDLVGEEIKAVIGKRDLEVVNLMREA</sequence>
<accession>A0A2K3KDU6</accession>
<dbReference type="AlphaFoldDB" id="A0A2K3KDU6"/>